<feature type="compositionally biased region" description="Basic and acidic residues" evidence="1">
    <location>
        <begin position="188"/>
        <end position="202"/>
    </location>
</feature>
<evidence type="ECO:0000256" key="2">
    <source>
        <dbReference type="SAM" id="Phobius"/>
    </source>
</evidence>
<proteinExistence type="predicted"/>
<feature type="region of interest" description="Disordered" evidence="1">
    <location>
        <begin position="168"/>
        <end position="202"/>
    </location>
</feature>
<keyword evidence="2" id="KW-1133">Transmembrane helix</keyword>
<gene>
    <name evidence="3" type="ORF">K503DRAFT_798614</name>
</gene>
<keyword evidence="2" id="KW-0812">Transmembrane</keyword>
<organism evidence="3 4">
    <name type="scientific">Rhizopogon vinicolor AM-OR11-026</name>
    <dbReference type="NCBI Taxonomy" id="1314800"/>
    <lineage>
        <taxon>Eukaryota</taxon>
        <taxon>Fungi</taxon>
        <taxon>Dikarya</taxon>
        <taxon>Basidiomycota</taxon>
        <taxon>Agaricomycotina</taxon>
        <taxon>Agaricomycetes</taxon>
        <taxon>Agaricomycetidae</taxon>
        <taxon>Boletales</taxon>
        <taxon>Suillineae</taxon>
        <taxon>Rhizopogonaceae</taxon>
        <taxon>Rhizopogon</taxon>
    </lineage>
</organism>
<accession>A0A1B7N737</accession>
<dbReference type="STRING" id="1314800.A0A1B7N737"/>
<keyword evidence="2" id="KW-0472">Membrane</keyword>
<evidence type="ECO:0000313" key="4">
    <source>
        <dbReference type="Proteomes" id="UP000092154"/>
    </source>
</evidence>
<dbReference type="PANTHER" id="PTHR37852:SF1">
    <property type="entry name" value="HIG1 DOMAIN-CONTAINING PROTEIN"/>
    <property type="match status" value="1"/>
</dbReference>
<keyword evidence="4" id="KW-1185">Reference proteome</keyword>
<evidence type="ECO:0000256" key="1">
    <source>
        <dbReference type="SAM" id="MobiDB-lite"/>
    </source>
</evidence>
<dbReference type="OrthoDB" id="5584028at2759"/>
<name>A0A1B7N737_9AGAM</name>
<dbReference type="AlphaFoldDB" id="A0A1B7N737"/>
<protein>
    <submittedName>
        <fullName evidence="3">Uncharacterized protein</fullName>
    </submittedName>
</protein>
<dbReference type="InParanoid" id="A0A1B7N737"/>
<feature type="transmembrane region" description="Helical" evidence="2">
    <location>
        <begin position="20"/>
        <end position="40"/>
    </location>
</feature>
<dbReference type="Proteomes" id="UP000092154">
    <property type="component" value="Unassembled WGS sequence"/>
</dbReference>
<dbReference type="EMBL" id="KV448204">
    <property type="protein sequence ID" value="OAX40651.1"/>
    <property type="molecule type" value="Genomic_DNA"/>
</dbReference>
<evidence type="ECO:0000313" key="3">
    <source>
        <dbReference type="EMBL" id="OAX40651.1"/>
    </source>
</evidence>
<dbReference type="PANTHER" id="PTHR37852">
    <property type="entry name" value="YALI0B21208P"/>
    <property type="match status" value="1"/>
</dbReference>
<reference evidence="3 4" key="1">
    <citation type="submission" date="2016-06" db="EMBL/GenBank/DDBJ databases">
        <title>Comparative genomics of the ectomycorrhizal sister species Rhizopogon vinicolor and Rhizopogon vesiculosus (Basidiomycota: Boletales) reveals a divergence of the mating type B locus.</title>
        <authorList>
            <consortium name="DOE Joint Genome Institute"/>
            <person name="Mujic A.B."/>
            <person name="Kuo A."/>
            <person name="Tritt A."/>
            <person name="Lipzen A."/>
            <person name="Chen C."/>
            <person name="Johnson J."/>
            <person name="Sharma A."/>
            <person name="Barry K."/>
            <person name="Grigoriev I.V."/>
            <person name="Spatafora J.W."/>
        </authorList>
    </citation>
    <scope>NUCLEOTIDE SEQUENCE [LARGE SCALE GENOMIC DNA]</scope>
    <source>
        <strain evidence="3 4">AM-OR11-026</strain>
    </source>
</reference>
<sequence length="202" mass="21785">MPTNGEVRSNEPYDVTPIVQSRYFILPASAAFIGVLIGAVRGSRLASLRFLAENAHRPPTTIRGWYLYNKTKNYRRMAAGLKSGGKDAAKLGVTALVWVGIEDGLERCGSPWVDMKELGAGVGTAGVFSVVYRLPWRTGSRALLLGSLIGGGMGFLRWAREHLRQAVEARGNQDEPEIEGAGGQDFRGSPDDGRSDASPGHE</sequence>